<proteinExistence type="predicted"/>
<reference evidence="2" key="1">
    <citation type="journal article" date="2014" name="Front. Microbiol.">
        <title>High frequency of phylogenetically diverse reductive dehalogenase-homologous genes in deep subseafloor sedimentary metagenomes.</title>
        <authorList>
            <person name="Kawai M."/>
            <person name="Futagami T."/>
            <person name="Toyoda A."/>
            <person name="Takaki Y."/>
            <person name="Nishi S."/>
            <person name="Hori S."/>
            <person name="Arai W."/>
            <person name="Tsubouchi T."/>
            <person name="Morono Y."/>
            <person name="Uchiyama I."/>
            <person name="Ito T."/>
            <person name="Fujiyama A."/>
            <person name="Inagaki F."/>
            <person name="Takami H."/>
        </authorList>
    </citation>
    <scope>NUCLEOTIDE SEQUENCE</scope>
    <source>
        <strain evidence="2">Expedition CK06-06</strain>
    </source>
</reference>
<comment type="caution">
    <text evidence="2">The sequence shown here is derived from an EMBL/GenBank/DDBJ whole genome shotgun (WGS) entry which is preliminary data.</text>
</comment>
<dbReference type="EMBL" id="BARU01042869">
    <property type="protein sequence ID" value="GAH76631.1"/>
    <property type="molecule type" value="Genomic_DNA"/>
</dbReference>
<name>X1I2K1_9ZZZZ</name>
<gene>
    <name evidence="2" type="ORF">S03H2_65773</name>
</gene>
<evidence type="ECO:0000256" key="1">
    <source>
        <dbReference type="SAM" id="Phobius"/>
    </source>
</evidence>
<accession>X1I2K1</accession>
<evidence type="ECO:0000313" key="2">
    <source>
        <dbReference type="EMBL" id="GAH76631.1"/>
    </source>
</evidence>
<feature type="transmembrane region" description="Helical" evidence="1">
    <location>
        <begin position="43"/>
        <end position="65"/>
    </location>
</feature>
<organism evidence="2">
    <name type="scientific">marine sediment metagenome</name>
    <dbReference type="NCBI Taxonomy" id="412755"/>
    <lineage>
        <taxon>unclassified sequences</taxon>
        <taxon>metagenomes</taxon>
        <taxon>ecological metagenomes</taxon>
    </lineage>
</organism>
<keyword evidence="1" id="KW-0812">Transmembrane</keyword>
<keyword evidence="1" id="KW-1133">Transmembrane helix</keyword>
<feature type="non-terminal residue" evidence="2">
    <location>
        <position position="1"/>
    </location>
</feature>
<protein>
    <submittedName>
        <fullName evidence="2">Uncharacterized protein</fullName>
    </submittedName>
</protein>
<feature type="transmembrane region" description="Helical" evidence="1">
    <location>
        <begin position="12"/>
        <end position="31"/>
    </location>
</feature>
<keyword evidence="1" id="KW-0472">Membrane</keyword>
<dbReference type="AlphaFoldDB" id="X1I2K1"/>
<sequence length="80" mass="9073">FILIVTGFYKRDYVLTFVSGGLALLMGIYIFREGITIYGVDYWWIYPLAWIFTGLGIIIAIVSSIKFMEVSEGKYEGGES</sequence>